<evidence type="ECO:0000313" key="4">
    <source>
        <dbReference type="RefSeq" id="XP_018446187.1"/>
    </source>
</evidence>
<evidence type="ECO:0000256" key="2">
    <source>
        <dbReference type="SAM" id="MobiDB-lite"/>
    </source>
</evidence>
<dbReference type="RefSeq" id="XP_018446187.1">
    <property type="nucleotide sequence ID" value="XM_018590685.2"/>
</dbReference>
<dbReference type="OrthoDB" id="1926238at2759"/>
<keyword evidence="3" id="KW-1185">Reference proteome</keyword>
<evidence type="ECO:0000256" key="1">
    <source>
        <dbReference type="SAM" id="Coils"/>
    </source>
</evidence>
<name>A0A6J0KFA8_RAPSA</name>
<gene>
    <name evidence="4" type="primary">LOC108817864</name>
</gene>
<dbReference type="GeneID" id="108817864"/>
<dbReference type="PANTHER" id="PTHR31267">
    <property type="entry name" value="DENTIN SIALOPHOSPHOPROTEIN-LIKE PROTEIN"/>
    <property type="match status" value="1"/>
</dbReference>
<dbReference type="Proteomes" id="UP000504610">
    <property type="component" value="Chromosome 7"/>
</dbReference>
<feature type="compositionally biased region" description="Polar residues" evidence="2">
    <location>
        <begin position="193"/>
        <end position="203"/>
    </location>
</feature>
<sequence>MKQSGYDEMQLLQQQVMLKQLHALQMQQQSFSNPYASTAQKQANISRQFPPLLNEMPLNDSSQGYLNWGQRNATPGQLGTLDRTMFSMGFGSQQPDVSLYGAPVANARGGNMGQQPPIQAMFQEHGSLAATPPSGQSQKPLMHLSDFNNPFLQSQYASSPPQLPLQQGTFMSNLGVQGRGMSEAGSIHFGDLPSQQFNSSSKDLSGRQEEQASWSSFQQKDTSTTKLSQGLVPLDPLEEKILFSMEDSSISEIASGVFGDCENLSSPFPSSMQSGSWSALMQTAVAEASSSDTVLPEVFSGLTYQNMEISADVNDISNFIDSDKQQQSSFPGFQVPSNQLGPGLFQDDCTPVSTERSSNVAGHWVDCNPQPKISRMSSDNLPTGNMYLQSSGVFDQLQPQTAIHRSSTAQSSAGHLAGMSSLVPRQLGQAGMFPQFTQQNDPSTVSVSQMQTTNPFVASFSGNATLPGVNLDAGFGGHTTSQTRSPQGGINQQFNVWKDLPTRQHLLEQEPLKVPGKILESDVTTWQKAQQMSSTGYNLQLRIGLPQEQGAAAKNISDFTVSNKDFNKLPMDSGLSSELKSSAFPGPVIQPTHESQEIPDQLPQHSKPLITMNKHAEIIVPKKGKRMRTKKLAWHEEVSNASQRDHTISEAEQEWARVANFVAEKAEYDAHTFEFSPPLHRSKRRLVVTSQLMQQLFDPPPSLLLFSEASSSYDVLCFFIARATIGDACSLTHKRESVLPPSSYEIDNIPKKIEDVQPSEFAKSLTDKANKLKESFERLEKTQSMAEIKFDIEDLERFSVINRFARFHSKGPVSGPSALPKPMPQRYVAVGPMPRSIPEGVQCNSL</sequence>
<dbReference type="KEGG" id="rsz:108817864"/>
<evidence type="ECO:0000313" key="3">
    <source>
        <dbReference type="Proteomes" id="UP000504610"/>
    </source>
</evidence>
<dbReference type="PANTHER" id="PTHR31267:SF2">
    <property type="entry name" value="EXPRESSED PROTEIN"/>
    <property type="match status" value="1"/>
</dbReference>
<accession>A0A6J0KFA8</accession>
<organism evidence="3 4">
    <name type="scientific">Raphanus sativus</name>
    <name type="common">Radish</name>
    <name type="synonym">Raphanus raphanistrum var. sativus</name>
    <dbReference type="NCBI Taxonomy" id="3726"/>
    <lineage>
        <taxon>Eukaryota</taxon>
        <taxon>Viridiplantae</taxon>
        <taxon>Streptophyta</taxon>
        <taxon>Embryophyta</taxon>
        <taxon>Tracheophyta</taxon>
        <taxon>Spermatophyta</taxon>
        <taxon>Magnoliopsida</taxon>
        <taxon>eudicotyledons</taxon>
        <taxon>Gunneridae</taxon>
        <taxon>Pentapetalae</taxon>
        <taxon>rosids</taxon>
        <taxon>malvids</taxon>
        <taxon>Brassicales</taxon>
        <taxon>Brassicaceae</taxon>
        <taxon>Brassiceae</taxon>
        <taxon>Raphanus</taxon>
    </lineage>
</organism>
<dbReference type="AlphaFoldDB" id="A0A6J0KFA8"/>
<feature type="coiled-coil region" evidence="1">
    <location>
        <begin position="762"/>
        <end position="789"/>
    </location>
</feature>
<reference evidence="4" key="2">
    <citation type="submission" date="2025-08" db="UniProtKB">
        <authorList>
            <consortium name="RefSeq"/>
        </authorList>
    </citation>
    <scope>IDENTIFICATION</scope>
    <source>
        <tissue evidence="4">Leaf</tissue>
    </source>
</reference>
<feature type="region of interest" description="Disordered" evidence="2">
    <location>
        <begin position="182"/>
        <end position="227"/>
    </location>
</feature>
<proteinExistence type="predicted"/>
<feature type="compositionally biased region" description="Polar residues" evidence="2">
    <location>
        <begin position="211"/>
        <end position="227"/>
    </location>
</feature>
<protein>
    <submittedName>
        <fullName evidence="4">Uncharacterized protein LOC108817864</fullName>
    </submittedName>
</protein>
<keyword evidence="1" id="KW-0175">Coiled coil</keyword>
<reference evidence="3" key="1">
    <citation type="journal article" date="2019" name="Database">
        <title>The radish genome database (RadishGD): an integrated information resource for radish genomics.</title>
        <authorList>
            <person name="Yu H.J."/>
            <person name="Baek S."/>
            <person name="Lee Y.J."/>
            <person name="Cho A."/>
            <person name="Mun J.H."/>
        </authorList>
    </citation>
    <scope>NUCLEOTIDE SEQUENCE [LARGE SCALE GENOMIC DNA]</scope>
    <source>
        <strain evidence="3">cv. WK10039</strain>
    </source>
</reference>